<gene>
    <name evidence="1" type="ORF">SAMN04490243_1508</name>
</gene>
<proteinExistence type="predicted"/>
<name>A0A1I6GAX9_9FLAO</name>
<reference evidence="1 2" key="1">
    <citation type="submission" date="2016-10" db="EMBL/GenBank/DDBJ databases">
        <authorList>
            <person name="de Groot N.N."/>
        </authorList>
    </citation>
    <scope>NUCLEOTIDE SEQUENCE [LARGE SCALE GENOMIC DNA]</scope>
    <source>
        <strain evidence="1 2">DSM 21019</strain>
    </source>
</reference>
<organism evidence="1 2">
    <name type="scientific">Robiginitalea myxolifaciens</name>
    <dbReference type="NCBI Taxonomy" id="400055"/>
    <lineage>
        <taxon>Bacteria</taxon>
        <taxon>Pseudomonadati</taxon>
        <taxon>Bacteroidota</taxon>
        <taxon>Flavobacteriia</taxon>
        <taxon>Flavobacteriales</taxon>
        <taxon>Flavobacteriaceae</taxon>
        <taxon>Robiginitalea</taxon>
    </lineage>
</organism>
<dbReference type="EMBL" id="FOYQ01000001">
    <property type="protein sequence ID" value="SFR39328.1"/>
    <property type="molecule type" value="Genomic_DNA"/>
</dbReference>
<evidence type="ECO:0000313" key="2">
    <source>
        <dbReference type="Proteomes" id="UP000199534"/>
    </source>
</evidence>
<dbReference type="AlphaFoldDB" id="A0A1I6GAX9"/>
<evidence type="ECO:0000313" key="1">
    <source>
        <dbReference type="EMBL" id="SFR39328.1"/>
    </source>
</evidence>
<protein>
    <submittedName>
        <fullName evidence="1">Uncharacterized protein</fullName>
    </submittedName>
</protein>
<keyword evidence="2" id="KW-1185">Reference proteome</keyword>
<accession>A0A1I6GAX9</accession>
<sequence length="54" mass="6029">MRRSPKHALTKNYQPLVFLARFFLYLGSSLINADAPDFRPFGGFDLKAGLSPGE</sequence>
<dbReference type="Proteomes" id="UP000199534">
    <property type="component" value="Unassembled WGS sequence"/>
</dbReference>
<dbReference type="STRING" id="400055.SAMN04490243_1508"/>